<proteinExistence type="predicted"/>
<dbReference type="EMBL" id="UINC01172699">
    <property type="protein sequence ID" value="SVD77906.1"/>
    <property type="molecule type" value="Genomic_DNA"/>
</dbReference>
<accession>A0A382Y3L7</accession>
<sequence>MDTHVLVWLTNRGQRLGYEARELVDIAADTDSVLISAFSFWEVEMLIQRGRLQMSQSAAGWRQRVLDLGVREIPLSGDIAILATELEDFPRDAADRIIAATAMMHAATLITADPKILAWQGELARHNARE</sequence>
<dbReference type="AlphaFoldDB" id="A0A382Y3L7"/>
<feature type="domain" description="PIN" evidence="1">
    <location>
        <begin position="2"/>
        <end position="115"/>
    </location>
</feature>
<dbReference type="CDD" id="cd09872">
    <property type="entry name" value="PIN_Sll0205-like"/>
    <property type="match status" value="1"/>
</dbReference>
<dbReference type="Pfam" id="PF01850">
    <property type="entry name" value="PIN"/>
    <property type="match status" value="1"/>
</dbReference>
<evidence type="ECO:0000313" key="2">
    <source>
        <dbReference type="EMBL" id="SVD77906.1"/>
    </source>
</evidence>
<dbReference type="PANTHER" id="PTHR36173:SF1">
    <property type="entry name" value="RIBONUCLEASE VAPC22"/>
    <property type="match status" value="1"/>
</dbReference>
<gene>
    <name evidence="2" type="ORF">METZ01_LOCUS430760</name>
</gene>
<organism evidence="2">
    <name type="scientific">marine metagenome</name>
    <dbReference type="NCBI Taxonomy" id="408172"/>
    <lineage>
        <taxon>unclassified sequences</taxon>
        <taxon>metagenomes</taxon>
        <taxon>ecological metagenomes</taxon>
    </lineage>
</organism>
<name>A0A382Y3L7_9ZZZZ</name>
<dbReference type="Gene3D" id="3.40.50.1010">
    <property type="entry name" value="5'-nuclease"/>
    <property type="match status" value="1"/>
</dbReference>
<dbReference type="InterPro" id="IPR002716">
    <property type="entry name" value="PIN_dom"/>
</dbReference>
<evidence type="ECO:0000259" key="1">
    <source>
        <dbReference type="Pfam" id="PF01850"/>
    </source>
</evidence>
<dbReference type="InterPro" id="IPR041705">
    <property type="entry name" value="PIN_Sll0205"/>
</dbReference>
<dbReference type="SUPFAM" id="SSF88723">
    <property type="entry name" value="PIN domain-like"/>
    <property type="match status" value="1"/>
</dbReference>
<reference evidence="2" key="1">
    <citation type="submission" date="2018-05" db="EMBL/GenBank/DDBJ databases">
        <authorList>
            <person name="Lanie J.A."/>
            <person name="Ng W.-L."/>
            <person name="Kazmierczak K.M."/>
            <person name="Andrzejewski T.M."/>
            <person name="Davidsen T.M."/>
            <person name="Wayne K.J."/>
            <person name="Tettelin H."/>
            <person name="Glass J.I."/>
            <person name="Rusch D."/>
            <person name="Podicherti R."/>
            <person name="Tsui H.-C.T."/>
            <person name="Winkler M.E."/>
        </authorList>
    </citation>
    <scope>NUCLEOTIDE SEQUENCE</scope>
</reference>
<dbReference type="InterPro" id="IPR029060">
    <property type="entry name" value="PIN-like_dom_sf"/>
</dbReference>
<protein>
    <recommendedName>
        <fullName evidence="1">PIN domain-containing protein</fullName>
    </recommendedName>
</protein>
<dbReference type="InterPro" id="IPR052919">
    <property type="entry name" value="TA_system_RNase"/>
</dbReference>
<dbReference type="PANTHER" id="PTHR36173">
    <property type="entry name" value="RIBONUCLEASE VAPC16-RELATED"/>
    <property type="match status" value="1"/>
</dbReference>